<feature type="region of interest" description="Disordered" evidence="1">
    <location>
        <begin position="13"/>
        <end position="35"/>
    </location>
</feature>
<protein>
    <submittedName>
        <fullName evidence="2">Uncharacterized protein</fullName>
    </submittedName>
</protein>
<accession>A0AAD9A5G8</accession>
<dbReference type="AlphaFoldDB" id="A0AAD9A5G8"/>
<feature type="region of interest" description="Disordered" evidence="1">
    <location>
        <begin position="82"/>
        <end position="129"/>
    </location>
</feature>
<keyword evidence="3" id="KW-1185">Reference proteome</keyword>
<evidence type="ECO:0000256" key="1">
    <source>
        <dbReference type="SAM" id="MobiDB-lite"/>
    </source>
</evidence>
<comment type="caution">
    <text evidence="2">The sequence shown here is derived from an EMBL/GenBank/DDBJ whole genome shotgun (WGS) entry which is preliminary data.</text>
</comment>
<feature type="compositionally biased region" description="Basic and acidic residues" evidence="1">
    <location>
        <begin position="104"/>
        <end position="116"/>
    </location>
</feature>
<reference evidence="2" key="1">
    <citation type="submission" date="2023-01" db="EMBL/GenBank/DDBJ databases">
        <title>Colletotrichum chrysophilum M932 genome sequence.</title>
        <authorList>
            <person name="Baroncelli R."/>
        </authorList>
    </citation>
    <scope>NUCLEOTIDE SEQUENCE</scope>
    <source>
        <strain evidence="2">M932</strain>
    </source>
</reference>
<gene>
    <name evidence="2" type="ORF">CCHR01_16943</name>
</gene>
<proteinExistence type="predicted"/>
<evidence type="ECO:0000313" key="3">
    <source>
        <dbReference type="Proteomes" id="UP001243330"/>
    </source>
</evidence>
<organism evidence="2 3">
    <name type="scientific">Colletotrichum chrysophilum</name>
    <dbReference type="NCBI Taxonomy" id="1836956"/>
    <lineage>
        <taxon>Eukaryota</taxon>
        <taxon>Fungi</taxon>
        <taxon>Dikarya</taxon>
        <taxon>Ascomycota</taxon>
        <taxon>Pezizomycotina</taxon>
        <taxon>Sordariomycetes</taxon>
        <taxon>Hypocreomycetidae</taxon>
        <taxon>Glomerellales</taxon>
        <taxon>Glomerellaceae</taxon>
        <taxon>Colletotrichum</taxon>
        <taxon>Colletotrichum gloeosporioides species complex</taxon>
    </lineage>
</organism>
<name>A0AAD9A5G8_9PEZI</name>
<evidence type="ECO:0000313" key="2">
    <source>
        <dbReference type="EMBL" id="KAK1840427.1"/>
    </source>
</evidence>
<dbReference type="Proteomes" id="UP001243330">
    <property type="component" value="Unassembled WGS sequence"/>
</dbReference>
<sequence length="129" mass="13413">MVMGSCSIIGEHVFGRPSLDDGPDDPEAGFQENQNDDQIQAASLTWTACRHAFLLEAEGSEALDNVAPAGVLRSTGTLRCRFDQSQGMGMTTAPIQGPPNPSRADGDSDAHAHGGRNDSPAAGSETQGC</sequence>
<dbReference type="EMBL" id="JAQOWY010000563">
    <property type="protein sequence ID" value="KAK1840427.1"/>
    <property type="molecule type" value="Genomic_DNA"/>
</dbReference>